<evidence type="ECO:0008006" key="4">
    <source>
        <dbReference type="Google" id="ProtNLM"/>
    </source>
</evidence>
<proteinExistence type="predicted"/>
<evidence type="ECO:0000313" key="2">
    <source>
        <dbReference type="EMBL" id="KAL1539484.1"/>
    </source>
</evidence>
<keyword evidence="1" id="KW-0812">Transmembrane</keyword>
<accession>A0ABD1G8I0</accession>
<dbReference type="EMBL" id="JBEAFC010000009">
    <property type="protein sequence ID" value="KAL1539484.1"/>
    <property type="molecule type" value="Genomic_DNA"/>
</dbReference>
<keyword evidence="1" id="KW-1133">Transmembrane helix</keyword>
<protein>
    <recommendedName>
        <fullName evidence="4">Secreted protein</fullName>
    </recommendedName>
</protein>
<feature type="transmembrane region" description="Helical" evidence="1">
    <location>
        <begin position="12"/>
        <end position="30"/>
    </location>
</feature>
<keyword evidence="1" id="KW-0472">Membrane</keyword>
<reference evidence="2 3" key="1">
    <citation type="submission" date="2024-06" db="EMBL/GenBank/DDBJ databases">
        <title>A chromosome level genome sequence of Diviner's sage (Salvia divinorum).</title>
        <authorList>
            <person name="Ford S.A."/>
            <person name="Ro D.-K."/>
            <person name="Ness R.W."/>
            <person name="Phillips M.A."/>
        </authorList>
    </citation>
    <scope>NUCLEOTIDE SEQUENCE [LARGE SCALE GENOMIC DNA]</scope>
    <source>
        <strain evidence="2">SAF-2024a</strain>
        <tissue evidence="2">Leaf</tissue>
    </source>
</reference>
<dbReference type="Proteomes" id="UP001567538">
    <property type="component" value="Unassembled WGS sequence"/>
</dbReference>
<gene>
    <name evidence="2" type="ORF">AAHA92_23962</name>
</gene>
<sequence length="69" mass="8072">MDCSSSHLFTFIFQRITSFVVALFLFFFAWRCRPTLPCPLPIPSHRLSTVHAELRFPNLRQESATSSRR</sequence>
<name>A0ABD1G8I0_SALDI</name>
<organism evidence="2 3">
    <name type="scientific">Salvia divinorum</name>
    <name type="common">Maria pastora</name>
    <name type="synonym">Diviner's sage</name>
    <dbReference type="NCBI Taxonomy" id="28513"/>
    <lineage>
        <taxon>Eukaryota</taxon>
        <taxon>Viridiplantae</taxon>
        <taxon>Streptophyta</taxon>
        <taxon>Embryophyta</taxon>
        <taxon>Tracheophyta</taxon>
        <taxon>Spermatophyta</taxon>
        <taxon>Magnoliopsida</taxon>
        <taxon>eudicotyledons</taxon>
        <taxon>Gunneridae</taxon>
        <taxon>Pentapetalae</taxon>
        <taxon>asterids</taxon>
        <taxon>lamiids</taxon>
        <taxon>Lamiales</taxon>
        <taxon>Lamiaceae</taxon>
        <taxon>Nepetoideae</taxon>
        <taxon>Mentheae</taxon>
        <taxon>Salviinae</taxon>
        <taxon>Salvia</taxon>
        <taxon>Salvia subgen. Calosphace</taxon>
    </lineage>
</organism>
<evidence type="ECO:0000313" key="3">
    <source>
        <dbReference type="Proteomes" id="UP001567538"/>
    </source>
</evidence>
<evidence type="ECO:0000256" key="1">
    <source>
        <dbReference type="SAM" id="Phobius"/>
    </source>
</evidence>
<dbReference type="AlphaFoldDB" id="A0ABD1G8I0"/>
<comment type="caution">
    <text evidence="2">The sequence shown here is derived from an EMBL/GenBank/DDBJ whole genome shotgun (WGS) entry which is preliminary data.</text>
</comment>
<keyword evidence="3" id="KW-1185">Reference proteome</keyword>